<keyword evidence="2 7" id="KW-0409">Iron storage</keyword>
<comment type="catalytic activity">
    <reaction evidence="7">
        <text>4 Fe(2+) + O2 + 6 H2O = 4 iron(III) oxide-hydroxide + 12 H(+)</text>
        <dbReference type="Rhea" id="RHEA:11972"/>
        <dbReference type="ChEBI" id="CHEBI:15377"/>
        <dbReference type="ChEBI" id="CHEBI:15378"/>
        <dbReference type="ChEBI" id="CHEBI:15379"/>
        <dbReference type="ChEBI" id="CHEBI:29033"/>
        <dbReference type="ChEBI" id="CHEBI:78619"/>
        <dbReference type="EC" id="1.16.3.2"/>
    </reaction>
</comment>
<gene>
    <name evidence="9" type="ORF">C0189_02025</name>
</gene>
<dbReference type="EMBL" id="PNIL01000028">
    <property type="protein sequence ID" value="PMP68100.1"/>
    <property type="molecule type" value="Genomic_DNA"/>
</dbReference>
<evidence type="ECO:0000259" key="8">
    <source>
        <dbReference type="PROSITE" id="PS50905"/>
    </source>
</evidence>
<dbReference type="AlphaFoldDB" id="A0A2J6WF26"/>
<keyword evidence="4" id="KW-0560">Oxidoreductase</keyword>
<name>A0A2J6WF26_9BACT</name>
<dbReference type="GO" id="GO:0008198">
    <property type="term" value="F:ferrous iron binding"/>
    <property type="evidence" value="ECO:0007669"/>
    <property type="project" value="TreeGrafter"/>
</dbReference>
<dbReference type="InterPro" id="IPR009040">
    <property type="entry name" value="Ferritin-like_diiron"/>
</dbReference>
<evidence type="ECO:0000256" key="7">
    <source>
        <dbReference type="RuleBase" id="RU361145"/>
    </source>
</evidence>
<evidence type="ECO:0000256" key="4">
    <source>
        <dbReference type="ARBA" id="ARBA00023002"/>
    </source>
</evidence>
<accession>A0A2J6WF26</accession>
<dbReference type="PROSITE" id="PS50905">
    <property type="entry name" value="FERRITIN_LIKE"/>
    <property type="match status" value="1"/>
</dbReference>
<comment type="similarity">
    <text evidence="1 7">Belongs to the ferritin family. Prokaryotic subfamily.</text>
</comment>
<evidence type="ECO:0000313" key="10">
    <source>
        <dbReference type="Proteomes" id="UP000237040"/>
    </source>
</evidence>
<organism evidence="9 10">
    <name type="scientific">Caldisericum exile</name>
    <dbReference type="NCBI Taxonomy" id="693075"/>
    <lineage>
        <taxon>Bacteria</taxon>
        <taxon>Pseudomonadati</taxon>
        <taxon>Caldisericota/Cryosericota group</taxon>
        <taxon>Caldisericota</taxon>
        <taxon>Caldisericia</taxon>
        <taxon>Caldisericales</taxon>
        <taxon>Caldisericaceae</taxon>
        <taxon>Caldisericum</taxon>
    </lineage>
</organism>
<feature type="binding site" evidence="6">
    <location>
        <position position="127"/>
    </location>
    <ligand>
        <name>Fe cation</name>
        <dbReference type="ChEBI" id="CHEBI:24875"/>
        <label>1</label>
    </ligand>
</feature>
<dbReference type="PANTHER" id="PTHR11431">
    <property type="entry name" value="FERRITIN"/>
    <property type="match status" value="1"/>
</dbReference>
<dbReference type="GO" id="GO:0008199">
    <property type="term" value="F:ferric iron binding"/>
    <property type="evidence" value="ECO:0007669"/>
    <property type="project" value="InterPro"/>
</dbReference>
<proteinExistence type="inferred from homology"/>
<dbReference type="GO" id="GO:0042802">
    <property type="term" value="F:identical protein binding"/>
    <property type="evidence" value="ECO:0007669"/>
    <property type="project" value="UniProtKB-ARBA"/>
</dbReference>
<dbReference type="InterPro" id="IPR009078">
    <property type="entry name" value="Ferritin-like_SF"/>
</dbReference>
<dbReference type="GO" id="GO:0004322">
    <property type="term" value="F:ferroxidase activity"/>
    <property type="evidence" value="ECO:0007669"/>
    <property type="project" value="TreeGrafter"/>
</dbReference>
<feature type="binding site" evidence="6">
    <location>
        <position position="50"/>
    </location>
    <ligand>
        <name>Fe cation</name>
        <dbReference type="ChEBI" id="CHEBI:24875"/>
        <label>1</label>
    </ligand>
</feature>
<dbReference type="Gene3D" id="1.20.1260.10">
    <property type="match status" value="1"/>
</dbReference>
<sequence length="163" mass="19233">MINSRLQDAINEQINREFFSAYLYLSMGQYFESKFLRGIAHWFYVQYKEELKHAEKFISFLNEKGGRVILKEIPAPKIEWNGALDVFNEAYNHEKFITSSIENIMKIAVEENDFSTQNLLNWFLDEQVEEEAQTLEIVKKLELVGEHGQALYMLDRELAQREG</sequence>
<evidence type="ECO:0000256" key="6">
    <source>
        <dbReference type="PIRSR" id="PIRSR601519-1"/>
    </source>
</evidence>
<evidence type="ECO:0000313" key="9">
    <source>
        <dbReference type="EMBL" id="PMP68100.1"/>
    </source>
</evidence>
<dbReference type="GO" id="GO:0006879">
    <property type="term" value="P:intracellular iron ion homeostasis"/>
    <property type="evidence" value="ECO:0007669"/>
    <property type="project" value="UniProtKB-KW"/>
</dbReference>
<comment type="caution">
    <text evidence="9">The sequence shown here is derived from an EMBL/GenBank/DDBJ whole genome shotgun (WGS) entry which is preliminary data.</text>
</comment>
<comment type="subcellular location">
    <subcellularLocation>
        <location evidence="7">Cytoplasm</location>
    </subcellularLocation>
</comment>
<feature type="domain" description="Ferritin-like diiron" evidence="8">
    <location>
        <begin position="1"/>
        <end position="145"/>
    </location>
</feature>
<dbReference type="InterPro" id="IPR041719">
    <property type="entry name" value="Ferritin_prok"/>
</dbReference>
<dbReference type="InterPro" id="IPR008331">
    <property type="entry name" value="Ferritin_DPS_dom"/>
</dbReference>
<dbReference type="Proteomes" id="UP000237040">
    <property type="component" value="Unassembled WGS sequence"/>
</dbReference>
<keyword evidence="7" id="KW-0963">Cytoplasm</keyword>
<reference evidence="9 10" key="1">
    <citation type="submission" date="2018-01" db="EMBL/GenBank/DDBJ databases">
        <title>Metagenomic assembled genomes from two thermal pools in the Uzon Caldera, Kamchatka, Russia.</title>
        <authorList>
            <person name="Wilkins L."/>
            <person name="Ettinger C."/>
        </authorList>
    </citation>
    <scope>NUCLEOTIDE SEQUENCE [LARGE SCALE GENOMIC DNA]</scope>
    <source>
        <strain evidence="9">ZAV-07</strain>
    </source>
</reference>
<dbReference type="InterPro" id="IPR012347">
    <property type="entry name" value="Ferritin-like"/>
</dbReference>
<feature type="binding site" evidence="6">
    <location>
        <position position="17"/>
    </location>
    <ligand>
        <name>Fe cation</name>
        <dbReference type="ChEBI" id="CHEBI:24875"/>
        <label>1</label>
    </ligand>
</feature>
<dbReference type="CDD" id="cd01055">
    <property type="entry name" value="Nonheme_Ferritin"/>
    <property type="match status" value="1"/>
</dbReference>
<dbReference type="InterPro" id="IPR001519">
    <property type="entry name" value="Ferritin"/>
</dbReference>
<evidence type="ECO:0000256" key="5">
    <source>
        <dbReference type="ARBA" id="ARBA00023004"/>
    </source>
</evidence>
<dbReference type="Pfam" id="PF00210">
    <property type="entry name" value="Ferritin"/>
    <property type="match status" value="1"/>
</dbReference>
<keyword evidence="3 6" id="KW-0479">Metal-binding</keyword>
<dbReference type="RefSeq" id="WP_416085724.1">
    <property type="nucleotide sequence ID" value="NZ_JBNARP010000013.1"/>
</dbReference>
<keyword evidence="5 6" id="KW-0408">Iron</keyword>
<evidence type="ECO:0000256" key="1">
    <source>
        <dbReference type="ARBA" id="ARBA00006950"/>
    </source>
</evidence>
<feature type="binding site" evidence="6">
    <location>
        <position position="94"/>
    </location>
    <ligand>
        <name>Fe cation</name>
        <dbReference type="ChEBI" id="CHEBI:24875"/>
        <label>1</label>
    </ligand>
</feature>
<evidence type="ECO:0000256" key="2">
    <source>
        <dbReference type="ARBA" id="ARBA00022434"/>
    </source>
</evidence>
<dbReference type="SUPFAM" id="SSF47240">
    <property type="entry name" value="Ferritin-like"/>
    <property type="match status" value="1"/>
</dbReference>
<dbReference type="GO" id="GO:0005829">
    <property type="term" value="C:cytosol"/>
    <property type="evidence" value="ECO:0007669"/>
    <property type="project" value="TreeGrafter"/>
</dbReference>
<evidence type="ECO:0000256" key="3">
    <source>
        <dbReference type="ARBA" id="ARBA00022723"/>
    </source>
</evidence>
<comment type="function">
    <text evidence="7">Iron-storage protein.</text>
</comment>
<feature type="binding site" evidence="6">
    <location>
        <position position="53"/>
    </location>
    <ligand>
        <name>Fe cation</name>
        <dbReference type="ChEBI" id="CHEBI:24875"/>
        <label>1</label>
    </ligand>
</feature>
<dbReference type="PANTHER" id="PTHR11431:SF127">
    <property type="entry name" value="BACTERIAL NON-HEME FERRITIN"/>
    <property type="match status" value="1"/>
</dbReference>
<protein>
    <recommendedName>
        <fullName evidence="7">Ferritin</fullName>
        <ecNumber evidence="7">1.16.3.2</ecNumber>
    </recommendedName>
</protein>
<dbReference type="FunFam" id="1.20.1260.10:FF:000001">
    <property type="entry name" value="Non-heme ferritin"/>
    <property type="match status" value="1"/>
</dbReference>
<dbReference type="GO" id="GO:0006826">
    <property type="term" value="P:iron ion transport"/>
    <property type="evidence" value="ECO:0007669"/>
    <property type="project" value="InterPro"/>
</dbReference>
<dbReference type="EC" id="1.16.3.2" evidence="7"/>